<dbReference type="GO" id="GO:0033499">
    <property type="term" value="P:galactose catabolic process via UDP-galactose, Leloir pathway"/>
    <property type="evidence" value="ECO:0007669"/>
    <property type="project" value="TreeGrafter"/>
</dbReference>
<evidence type="ECO:0000256" key="9">
    <source>
        <dbReference type="ARBA" id="ARBA00023277"/>
    </source>
</evidence>
<comment type="cofactor">
    <cofactor evidence="2 10">
        <name>NAD(+)</name>
        <dbReference type="ChEBI" id="CHEBI:57540"/>
    </cofactor>
</comment>
<comment type="pathway">
    <text evidence="3 10">Carbohydrate metabolism; galactose metabolism.</text>
</comment>
<evidence type="ECO:0000256" key="3">
    <source>
        <dbReference type="ARBA" id="ARBA00004947"/>
    </source>
</evidence>
<dbReference type="EC" id="5.1.3.2" evidence="5 10"/>
<accession>A0A2A8D292</accession>
<dbReference type="Pfam" id="PF01370">
    <property type="entry name" value="Epimerase"/>
    <property type="match status" value="1"/>
</dbReference>
<keyword evidence="9 10" id="KW-0119">Carbohydrate metabolism</keyword>
<comment type="subunit">
    <text evidence="10">Homodimer.</text>
</comment>
<name>A0A2A8D292_9BACT</name>
<dbReference type="Gene3D" id="3.40.50.720">
    <property type="entry name" value="NAD(P)-binding Rossmann-like Domain"/>
    <property type="match status" value="1"/>
</dbReference>
<dbReference type="InterPro" id="IPR036291">
    <property type="entry name" value="NAD(P)-bd_dom_sf"/>
</dbReference>
<evidence type="ECO:0000256" key="4">
    <source>
        <dbReference type="ARBA" id="ARBA00007637"/>
    </source>
</evidence>
<dbReference type="Proteomes" id="UP000220102">
    <property type="component" value="Unassembled WGS sequence"/>
</dbReference>
<evidence type="ECO:0000313" key="13">
    <source>
        <dbReference type="Proteomes" id="UP000220102"/>
    </source>
</evidence>
<evidence type="ECO:0000256" key="7">
    <source>
        <dbReference type="ARBA" id="ARBA00023027"/>
    </source>
</evidence>
<evidence type="ECO:0000259" key="11">
    <source>
        <dbReference type="Pfam" id="PF01370"/>
    </source>
</evidence>
<comment type="similarity">
    <text evidence="4 10">Belongs to the NAD(P)-dependent epimerase/dehydratase family.</text>
</comment>
<organism evidence="12 13">
    <name type="scientific">Longibacter salinarum</name>
    <dbReference type="NCBI Taxonomy" id="1850348"/>
    <lineage>
        <taxon>Bacteria</taxon>
        <taxon>Pseudomonadati</taxon>
        <taxon>Rhodothermota</taxon>
        <taxon>Rhodothermia</taxon>
        <taxon>Rhodothermales</taxon>
        <taxon>Salisaetaceae</taxon>
        <taxon>Longibacter</taxon>
    </lineage>
</organism>
<evidence type="ECO:0000313" key="12">
    <source>
        <dbReference type="EMBL" id="PEN15092.1"/>
    </source>
</evidence>
<feature type="domain" description="NAD-dependent epimerase/dehydratase" evidence="11">
    <location>
        <begin position="4"/>
        <end position="250"/>
    </location>
</feature>
<dbReference type="AlphaFoldDB" id="A0A2A8D292"/>
<keyword evidence="13" id="KW-1185">Reference proteome</keyword>
<keyword evidence="7 10" id="KW-0520">NAD</keyword>
<evidence type="ECO:0000256" key="5">
    <source>
        <dbReference type="ARBA" id="ARBA00013189"/>
    </source>
</evidence>
<proteinExistence type="inferred from homology"/>
<evidence type="ECO:0000256" key="8">
    <source>
        <dbReference type="ARBA" id="ARBA00023235"/>
    </source>
</evidence>
<dbReference type="PANTHER" id="PTHR43725">
    <property type="entry name" value="UDP-GLUCOSE 4-EPIMERASE"/>
    <property type="match status" value="1"/>
</dbReference>
<dbReference type="InterPro" id="IPR001509">
    <property type="entry name" value="Epimerase_deHydtase"/>
</dbReference>
<dbReference type="PANTHER" id="PTHR43725:SF53">
    <property type="entry name" value="UDP-ARABINOSE 4-EPIMERASE 1"/>
    <property type="match status" value="1"/>
</dbReference>
<keyword evidence="8 10" id="KW-0413">Isomerase</keyword>
<evidence type="ECO:0000256" key="10">
    <source>
        <dbReference type="RuleBase" id="RU366046"/>
    </source>
</evidence>
<evidence type="ECO:0000256" key="1">
    <source>
        <dbReference type="ARBA" id="ARBA00000083"/>
    </source>
</evidence>
<dbReference type="Gene3D" id="3.90.25.10">
    <property type="entry name" value="UDP-galactose 4-epimerase, domain 1"/>
    <property type="match status" value="1"/>
</dbReference>
<dbReference type="CDD" id="cd05247">
    <property type="entry name" value="UDP_G4E_1_SDR_e"/>
    <property type="match status" value="1"/>
</dbReference>
<sequence length="333" mass="36780">MSTLVTGGAGYIGSTVVRELIRQGEDVVVFDNLSQGHRKAVHQDATLVVGDLADAGAVDSVFRTYDIDAIMHFASHTLVGESMEEPFLYLDTNIRCGLNLMRAAVEHDADRFILSSTANLFGLPDEMPITEETSIDPGSPYGESKRILERYLHWLDRTRGMTFAALRYFNAAGAAGPDHGEDHDPETHLIPIVLEVALGQRDEIVIFGDDYDTPDGTCVRDYIHVRDLAQAHILALRALKDGKSRVYNLGNGNGYSVREVIETAREVTGREIPARVGDRRPGDPATLIADAQRIRDELGWDPQFPTLSDIISTAWDWHVKHPDGYASVSERPS</sequence>
<gene>
    <name evidence="12" type="primary">galE</name>
    <name evidence="12" type="ORF">CRI94_02045</name>
</gene>
<comment type="catalytic activity">
    <reaction evidence="1 10">
        <text>UDP-alpha-D-glucose = UDP-alpha-D-galactose</text>
        <dbReference type="Rhea" id="RHEA:22168"/>
        <dbReference type="ChEBI" id="CHEBI:58885"/>
        <dbReference type="ChEBI" id="CHEBI:66914"/>
        <dbReference type="EC" id="5.1.3.2"/>
    </reaction>
</comment>
<dbReference type="OrthoDB" id="9801785at2"/>
<reference evidence="12 13" key="1">
    <citation type="submission" date="2017-10" db="EMBL/GenBank/DDBJ databases">
        <title>Draft genome of Longibacter Salinarum.</title>
        <authorList>
            <person name="Goh K.M."/>
            <person name="Shamsir M.S."/>
            <person name="Lim S.W."/>
        </authorList>
    </citation>
    <scope>NUCLEOTIDE SEQUENCE [LARGE SCALE GENOMIC DNA]</scope>
    <source>
        <strain evidence="12 13">KCTC 52045</strain>
    </source>
</reference>
<dbReference type="SUPFAM" id="SSF51735">
    <property type="entry name" value="NAD(P)-binding Rossmann-fold domains"/>
    <property type="match status" value="1"/>
</dbReference>
<dbReference type="InterPro" id="IPR005886">
    <property type="entry name" value="UDP_G4E"/>
</dbReference>
<dbReference type="RefSeq" id="WP_098073991.1">
    <property type="nucleotide sequence ID" value="NZ_PDEQ01000001.1"/>
</dbReference>
<dbReference type="UniPathway" id="UPA00214"/>
<protein>
    <recommendedName>
        <fullName evidence="6 10">UDP-glucose 4-epimerase</fullName>
        <ecNumber evidence="5 10">5.1.3.2</ecNumber>
    </recommendedName>
</protein>
<comment type="caution">
    <text evidence="12">The sequence shown here is derived from an EMBL/GenBank/DDBJ whole genome shotgun (WGS) entry which is preliminary data.</text>
</comment>
<dbReference type="NCBIfam" id="TIGR01179">
    <property type="entry name" value="galE"/>
    <property type="match status" value="1"/>
</dbReference>
<evidence type="ECO:0000256" key="6">
    <source>
        <dbReference type="ARBA" id="ARBA00018569"/>
    </source>
</evidence>
<dbReference type="EMBL" id="PDEQ01000001">
    <property type="protein sequence ID" value="PEN15092.1"/>
    <property type="molecule type" value="Genomic_DNA"/>
</dbReference>
<dbReference type="GO" id="GO:0003978">
    <property type="term" value="F:UDP-glucose 4-epimerase activity"/>
    <property type="evidence" value="ECO:0007669"/>
    <property type="project" value="UniProtKB-UniRule"/>
</dbReference>
<evidence type="ECO:0000256" key="2">
    <source>
        <dbReference type="ARBA" id="ARBA00001911"/>
    </source>
</evidence>